<sequence length="302" mass="32076">APPTQAAPPAASPGGPDAGRGRAAFDPWIALPDDAFGPPPPPTPAPGEGTLNRANIPLGRRGAIGVETSSFTGGDSDVSGLAVSLFARMPFSGHTFLDVRVPFGLAIDEGTDAVLGNVTFGAHHIVHAGQRLWLTVGGAVGLATLSGQTHDHKSYEPVGASRAYWDLHEYFPSILPIHARLGAEAHFGPLIARAQLEPVLYIPLGRNEEYELAIQHAADIQIGHSIGGGLRVQGMALPTFDNVGVRHAVARNLYVLALEPFLTIERRLTFIRTGLLLPFDEELGPPLDHTWGFRFSAGIRVD</sequence>
<evidence type="ECO:0000313" key="3">
    <source>
        <dbReference type="Proteomes" id="UP000075260"/>
    </source>
</evidence>
<reference evidence="2 3" key="1">
    <citation type="submission" date="2014-02" db="EMBL/GenBank/DDBJ databases">
        <title>The small core and large imbalanced accessory genome model reveals a collaborative survival strategy of Sorangium cellulosum strains in nature.</title>
        <authorList>
            <person name="Han K."/>
            <person name="Peng R."/>
            <person name="Blom J."/>
            <person name="Li Y.-Z."/>
        </authorList>
    </citation>
    <scope>NUCLEOTIDE SEQUENCE [LARGE SCALE GENOMIC DNA]</scope>
    <source>
        <strain evidence="2 3">So0008-312</strain>
    </source>
</reference>
<evidence type="ECO:0000256" key="1">
    <source>
        <dbReference type="SAM" id="MobiDB-lite"/>
    </source>
</evidence>
<feature type="non-terminal residue" evidence="2">
    <location>
        <position position="1"/>
    </location>
</feature>
<protein>
    <submittedName>
        <fullName evidence="2">Uncharacterized protein</fullName>
    </submittedName>
</protein>
<evidence type="ECO:0000313" key="2">
    <source>
        <dbReference type="EMBL" id="KYF65669.1"/>
    </source>
</evidence>
<accession>A0A150QCI3</accession>
<organism evidence="2 3">
    <name type="scientific">Sorangium cellulosum</name>
    <name type="common">Polyangium cellulosum</name>
    <dbReference type="NCBI Taxonomy" id="56"/>
    <lineage>
        <taxon>Bacteria</taxon>
        <taxon>Pseudomonadati</taxon>
        <taxon>Myxococcota</taxon>
        <taxon>Polyangia</taxon>
        <taxon>Polyangiales</taxon>
        <taxon>Polyangiaceae</taxon>
        <taxon>Sorangium</taxon>
    </lineage>
</organism>
<dbReference type="Proteomes" id="UP000075260">
    <property type="component" value="Unassembled WGS sequence"/>
</dbReference>
<proteinExistence type="predicted"/>
<name>A0A150QCI3_SORCE</name>
<feature type="region of interest" description="Disordered" evidence="1">
    <location>
        <begin position="1"/>
        <end position="55"/>
    </location>
</feature>
<comment type="caution">
    <text evidence="2">The sequence shown here is derived from an EMBL/GenBank/DDBJ whole genome shotgun (WGS) entry which is preliminary data.</text>
</comment>
<gene>
    <name evidence="2" type="ORF">BE15_25565</name>
</gene>
<dbReference type="EMBL" id="JEMA01000815">
    <property type="protein sequence ID" value="KYF65669.1"/>
    <property type="molecule type" value="Genomic_DNA"/>
</dbReference>
<dbReference type="AlphaFoldDB" id="A0A150QCI3"/>